<comment type="caution">
    <text evidence="1">The sequence shown here is derived from an EMBL/GenBank/DDBJ whole genome shotgun (WGS) entry which is preliminary data.</text>
</comment>
<sequence length="167" mass="19234">MFVCAMIEVKETQQKTTKVGDNRVPVCKSMFTNSLDLKWSTIKRWIANYSSFGAVSNDEDALLFSEVTISNLEEHTPLAQKNQQQYATLQTELSPVNLRRETMKMFLEEIPKLPSHYCRQSSSKLYLYSHSGYVEDGLSSIAKLMLLTNLHVFIKNSFTNLRTFKHI</sequence>
<accession>A0A6G0Y1N9</accession>
<reference evidence="1 2" key="1">
    <citation type="submission" date="2019-08" db="EMBL/GenBank/DDBJ databases">
        <title>Whole genome of Aphis craccivora.</title>
        <authorList>
            <person name="Voronova N.V."/>
            <person name="Shulinski R.S."/>
            <person name="Bandarenka Y.V."/>
            <person name="Zhorov D.G."/>
            <person name="Warner D."/>
        </authorList>
    </citation>
    <scope>NUCLEOTIDE SEQUENCE [LARGE SCALE GENOMIC DNA]</scope>
    <source>
        <strain evidence="1">180601</strain>
        <tissue evidence="1">Whole Body</tissue>
    </source>
</reference>
<proteinExistence type="predicted"/>
<gene>
    <name evidence="1" type="ORF">FWK35_00011915</name>
</gene>
<dbReference type="Proteomes" id="UP000478052">
    <property type="component" value="Unassembled WGS sequence"/>
</dbReference>
<name>A0A6G0Y1N9_APHCR</name>
<evidence type="ECO:0000313" key="1">
    <source>
        <dbReference type="EMBL" id="KAF0747355.1"/>
    </source>
</evidence>
<keyword evidence="2" id="KW-1185">Reference proteome</keyword>
<dbReference type="AlphaFoldDB" id="A0A6G0Y1N9"/>
<protein>
    <submittedName>
        <fullName evidence="1">Uncharacterized protein</fullName>
    </submittedName>
</protein>
<dbReference type="EMBL" id="VUJU01006874">
    <property type="protein sequence ID" value="KAF0747355.1"/>
    <property type="molecule type" value="Genomic_DNA"/>
</dbReference>
<evidence type="ECO:0000313" key="2">
    <source>
        <dbReference type="Proteomes" id="UP000478052"/>
    </source>
</evidence>
<organism evidence="1 2">
    <name type="scientific">Aphis craccivora</name>
    <name type="common">Cowpea aphid</name>
    <dbReference type="NCBI Taxonomy" id="307492"/>
    <lineage>
        <taxon>Eukaryota</taxon>
        <taxon>Metazoa</taxon>
        <taxon>Ecdysozoa</taxon>
        <taxon>Arthropoda</taxon>
        <taxon>Hexapoda</taxon>
        <taxon>Insecta</taxon>
        <taxon>Pterygota</taxon>
        <taxon>Neoptera</taxon>
        <taxon>Paraneoptera</taxon>
        <taxon>Hemiptera</taxon>
        <taxon>Sternorrhyncha</taxon>
        <taxon>Aphidomorpha</taxon>
        <taxon>Aphidoidea</taxon>
        <taxon>Aphididae</taxon>
        <taxon>Aphidini</taxon>
        <taxon>Aphis</taxon>
        <taxon>Aphis</taxon>
    </lineage>
</organism>
<dbReference type="OrthoDB" id="6594928at2759"/>